<organism evidence="2 4">
    <name type="scientific">Bacillus thuringiensis serovar toumanoffi</name>
    <dbReference type="NCBI Taxonomy" id="180862"/>
    <lineage>
        <taxon>Bacteria</taxon>
        <taxon>Bacillati</taxon>
        <taxon>Bacillota</taxon>
        <taxon>Bacilli</taxon>
        <taxon>Bacillales</taxon>
        <taxon>Bacillaceae</taxon>
        <taxon>Bacillus</taxon>
        <taxon>Bacillus cereus group</taxon>
    </lineage>
</organism>
<sequence>MIHVDWLKSMARDGLFYGSFIAVIFILLNWFTG</sequence>
<evidence type="ECO:0000313" key="3">
    <source>
        <dbReference type="EMBL" id="MDW9207724.1"/>
    </source>
</evidence>
<dbReference type="AlphaFoldDB" id="A0ABD5HS03"/>
<reference evidence="2 4" key="1">
    <citation type="submission" date="2023-10" db="EMBL/GenBank/DDBJ databases">
        <title>Draft Genome Sequence of Bacillus thuringiensis serovar. toumanoffi 4059: Identification of a Novel Cry Protein Candidate.</title>
        <authorList>
            <person name="Murdoch R.W."/>
            <person name="Gemler B."/>
            <person name="Heater B.S."/>
        </authorList>
    </citation>
    <scope>NUCLEOTIDE SEQUENCE [LARGE SCALE GENOMIC DNA]</scope>
    <source>
        <strain evidence="2 4">4059</strain>
    </source>
</reference>
<keyword evidence="1" id="KW-0812">Transmembrane</keyword>
<evidence type="ECO:0000256" key="1">
    <source>
        <dbReference type="SAM" id="Phobius"/>
    </source>
</evidence>
<dbReference type="EMBL" id="JAWQCK010000003">
    <property type="protein sequence ID" value="MDW9207700.1"/>
    <property type="molecule type" value="Genomic_DNA"/>
</dbReference>
<comment type="caution">
    <text evidence="2">The sequence shown here is derived from an EMBL/GenBank/DDBJ whole genome shotgun (WGS) entry which is preliminary data.</text>
</comment>
<keyword evidence="1" id="KW-0472">Membrane</keyword>
<keyword evidence="1" id="KW-1133">Transmembrane helix</keyword>
<accession>A0ABD5HS03</accession>
<feature type="transmembrane region" description="Helical" evidence="1">
    <location>
        <begin position="14"/>
        <end position="32"/>
    </location>
</feature>
<evidence type="ECO:0000313" key="4">
    <source>
        <dbReference type="Proteomes" id="UP001272716"/>
    </source>
</evidence>
<gene>
    <name evidence="2" type="ORF">BTTOUR_02570</name>
    <name evidence="3" type="ORF">BTTOUR_02690</name>
</gene>
<evidence type="ECO:0000313" key="2">
    <source>
        <dbReference type="EMBL" id="MDW9207700.1"/>
    </source>
</evidence>
<name>A0ABD5HS03_BACTU</name>
<dbReference type="EMBL" id="JAWQCK010000003">
    <property type="protein sequence ID" value="MDW9207724.1"/>
    <property type="molecule type" value="Genomic_DNA"/>
</dbReference>
<protein>
    <submittedName>
        <fullName evidence="2">Uncharacterized protein</fullName>
    </submittedName>
</protein>
<dbReference type="Proteomes" id="UP001272716">
    <property type="component" value="Unassembled WGS sequence"/>
</dbReference>
<proteinExistence type="predicted"/>